<dbReference type="GO" id="GO:0016757">
    <property type="term" value="F:glycosyltransferase activity"/>
    <property type="evidence" value="ECO:0007669"/>
    <property type="project" value="UniProtKB-KW"/>
</dbReference>
<reference evidence="23 24" key="1">
    <citation type="submission" date="2019-06" db="EMBL/GenBank/DDBJ databases">
        <title>Draft genome sequence of the filamentous fungus Phialemoniopsis curvata isolated from diesel fuel.</title>
        <authorList>
            <person name="Varaljay V.A."/>
            <person name="Lyon W.J."/>
            <person name="Crouch A.L."/>
            <person name="Drake C.E."/>
            <person name="Hollomon J.M."/>
            <person name="Nadeau L.J."/>
            <person name="Nunn H.S."/>
            <person name="Stevenson B.S."/>
            <person name="Bojanowski C.L."/>
            <person name="Crookes-Goodson W.J."/>
        </authorList>
    </citation>
    <scope>NUCLEOTIDE SEQUENCE [LARGE SCALE GENOMIC DNA]</scope>
    <source>
        <strain evidence="23 24">D216</strain>
    </source>
</reference>
<feature type="compositionally biased region" description="Low complexity" evidence="20">
    <location>
        <begin position="306"/>
        <end position="342"/>
    </location>
</feature>
<comment type="caution">
    <text evidence="23">The sequence shown here is derived from an EMBL/GenBank/DDBJ whole genome shotgun (WGS) entry which is preliminary data.</text>
</comment>
<gene>
    <name evidence="23" type="ORF">E0L32_007700</name>
</gene>
<proteinExistence type="inferred from homology"/>
<evidence type="ECO:0000256" key="3">
    <source>
        <dbReference type="ARBA" id="ARBA00004589"/>
    </source>
</evidence>
<evidence type="ECO:0000256" key="9">
    <source>
        <dbReference type="ARBA" id="ARBA00023136"/>
    </source>
</evidence>
<keyword evidence="24" id="KW-1185">Reference proteome</keyword>
<keyword evidence="6" id="KW-0808">Transferase</keyword>
<dbReference type="GO" id="GO:0005975">
    <property type="term" value="P:carbohydrate metabolic process"/>
    <property type="evidence" value="ECO:0007669"/>
    <property type="project" value="InterPro"/>
</dbReference>
<evidence type="ECO:0000256" key="20">
    <source>
        <dbReference type="SAM" id="MobiDB-lite"/>
    </source>
</evidence>
<dbReference type="InterPro" id="IPR050546">
    <property type="entry name" value="Glycosyl_Hydrlase_16"/>
</dbReference>
<evidence type="ECO:0000256" key="13">
    <source>
        <dbReference type="ARBA" id="ARBA00023295"/>
    </source>
</evidence>
<keyword evidence="7 21" id="KW-0732">Signal</keyword>
<dbReference type="InterPro" id="IPR013320">
    <property type="entry name" value="ConA-like_dom_sf"/>
</dbReference>
<keyword evidence="4" id="KW-0336">GPI-anchor</keyword>
<organism evidence="23 24">
    <name type="scientific">Thyridium curvatum</name>
    <dbReference type="NCBI Taxonomy" id="1093900"/>
    <lineage>
        <taxon>Eukaryota</taxon>
        <taxon>Fungi</taxon>
        <taxon>Dikarya</taxon>
        <taxon>Ascomycota</taxon>
        <taxon>Pezizomycotina</taxon>
        <taxon>Sordariomycetes</taxon>
        <taxon>Sordariomycetidae</taxon>
        <taxon>Thyridiales</taxon>
        <taxon>Thyridiaceae</taxon>
        <taxon>Thyridium</taxon>
    </lineage>
</organism>
<evidence type="ECO:0000256" key="12">
    <source>
        <dbReference type="ARBA" id="ARBA00023288"/>
    </source>
</evidence>
<evidence type="ECO:0000256" key="1">
    <source>
        <dbReference type="ARBA" id="ARBA00000822"/>
    </source>
</evidence>
<dbReference type="GeneID" id="41975147"/>
<comment type="subcellular location">
    <subcellularLocation>
        <location evidence="2">Cell envelope</location>
    </subcellularLocation>
    <subcellularLocation>
        <location evidence="3">Membrane</location>
        <topology evidence="3">Lipid-anchor</topology>
        <topology evidence="3">GPI-anchor</topology>
    </subcellularLocation>
</comment>
<dbReference type="PIRSF" id="PIRSF037299">
    <property type="entry name" value="Glycosidase_CRH1_prd"/>
    <property type="match status" value="1"/>
</dbReference>
<keyword evidence="5" id="KW-0328">Glycosyltransferase</keyword>
<comment type="similarity">
    <text evidence="15">Belongs to the glycosyl hydrolase 16 family. CRH1 subfamily.</text>
</comment>
<sequence length="373" mass="38800">MMSKTAVAALLGLFGTAFAQTYTNCNPTEKTCPPDKGLSSRTYSVDFTKGASSDWNATSCSDRIAYSSAGAAFTVKEHGDSPTIESKFYIFFGSISVIMKAAPGTGIVSSAVLESDDLDEVDWEWIGGSANEVQTNYFGKGNTTVYNRGKTIPLDSSTQATARNYTIDWTPKAITWYVDGSAVRTLAYADALGGQNYPQTPMTIRLGIWAGGDSSEPKGTIEWAGGVTDYGAGPFTMYVERVDITNYNPGSSYTYSGTSGDWTSIKIDGSASDSSSSSSSASVSATSTTSTQATKSSSMNNKDLSTPKVGVSTGSTSGTSGNSSSTDSSATSSTKGSSPSTTIHVTNAAPVSMSPINAGLWVIGVLLASMSYL</sequence>
<dbReference type="Proteomes" id="UP000319257">
    <property type="component" value="Unassembled WGS sequence"/>
</dbReference>
<evidence type="ECO:0000256" key="8">
    <source>
        <dbReference type="ARBA" id="ARBA00022801"/>
    </source>
</evidence>
<dbReference type="EC" id="3.2.-.-" evidence="17"/>
<dbReference type="PANTHER" id="PTHR10963:SF68">
    <property type="entry name" value="GLYCOSIDASE CRH1-RELATED"/>
    <property type="match status" value="1"/>
</dbReference>
<dbReference type="Pfam" id="PF00722">
    <property type="entry name" value="Glyco_hydro_16"/>
    <property type="match status" value="1"/>
</dbReference>
<dbReference type="EMBL" id="SKBQ01000048">
    <property type="protein sequence ID" value="TPX11489.1"/>
    <property type="molecule type" value="Genomic_DNA"/>
</dbReference>
<dbReference type="GO" id="GO:0008843">
    <property type="term" value="F:endochitinase activity"/>
    <property type="evidence" value="ECO:0007669"/>
    <property type="project" value="UniProtKB-EC"/>
</dbReference>
<feature type="region of interest" description="Disordered" evidence="20">
    <location>
        <begin position="268"/>
        <end position="342"/>
    </location>
</feature>
<dbReference type="InterPro" id="IPR000757">
    <property type="entry name" value="Beta-glucanase-like"/>
</dbReference>
<keyword evidence="12" id="KW-0449">Lipoprotein</keyword>
<dbReference type="GO" id="GO:0009277">
    <property type="term" value="C:fungal-type cell wall"/>
    <property type="evidence" value="ECO:0007669"/>
    <property type="project" value="TreeGrafter"/>
</dbReference>
<comment type="function">
    <text evidence="16">Dual chitinase/transglycosylase that plays a role in cell wall architecture. Chitinase and transglycosylase activities are coupled. Required for the polysaccharide cross-linking at the septa and the cell wall. More specifically, transfers chitin to 1,6-beta-glucan in the cell wall.</text>
</comment>
<feature type="active site" description="Proton donor" evidence="18">
    <location>
        <position position="124"/>
    </location>
</feature>
<evidence type="ECO:0000259" key="22">
    <source>
        <dbReference type="PROSITE" id="PS51762"/>
    </source>
</evidence>
<evidence type="ECO:0000256" key="4">
    <source>
        <dbReference type="ARBA" id="ARBA00022622"/>
    </source>
</evidence>
<dbReference type="PROSITE" id="PS51762">
    <property type="entry name" value="GH16_2"/>
    <property type="match status" value="1"/>
</dbReference>
<evidence type="ECO:0000313" key="24">
    <source>
        <dbReference type="Proteomes" id="UP000319257"/>
    </source>
</evidence>
<dbReference type="RefSeq" id="XP_030993200.1">
    <property type="nucleotide sequence ID" value="XM_031142473.1"/>
</dbReference>
<evidence type="ECO:0000256" key="16">
    <source>
        <dbReference type="ARBA" id="ARBA00093308"/>
    </source>
</evidence>
<evidence type="ECO:0000256" key="2">
    <source>
        <dbReference type="ARBA" id="ARBA00004196"/>
    </source>
</evidence>
<feature type="chain" id="PRO_5021304685" description="Crh-like protein" evidence="21">
    <location>
        <begin position="20"/>
        <end position="373"/>
    </location>
</feature>
<evidence type="ECO:0000256" key="10">
    <source>
        <dbReference type="ARBA" id="ARBA00023157"/>
    </source>
</evidence>
<keyword evidence="9 17" id="KW-0472">Membrane</keyword>
<evidence type="ECO:0000256" key="18">
    <source>
        <dbReference type="PIRSR" id="PIRSR037299-1"/>
    </source>
</evidence>
<evidence type="ECO:0000256" key="7">
    <source>
        <dbReference type="ARBA" id="ARBA00022729"/>
    </source>
</evidence>
<comment type="catalytic activity">
    <reaction evidence="1">
        <text>Random endo-hydrolysis of N-acetyl-beta-D-glucosaminide (1-&gt;4)-beta-linkages in chitin and chitodextrins.</text>
        <dbReference type="EC" id="3.2.1.14"/>
    </reaction>
</comment>
<evidence type="ECO:0000256" key="14">
    <source>
        <dbReference type="ARBA" id="ARBA00023316"/>
    </source>
</evidence>
<evidence type="ECO:0000256" key="21">
    <source>
        <dbReference type="SAM" id="SignalP"/>
    </source>
</evidence>
<name>A0A507B2H5_9PEZI</name>
<dbReference type="CDD" id="cd02183">
    <property type="entry name" value="GH16_fungal_CRH1_transglycosylase"/>
    <property type="match status" value="1"/>
</dbReference>
<keyword evidence="10 19" id="KW-1015">Disulfide bond</keyword>
<evidence type="ECO:0000256" key="17">
    <source>
        <dbReference type="PIRNR" id="PIRNR037299"/>
    </source>
</evidence>
<dbReference type="Gene3D" id="2.60.120.200">
    <property type="match status" value="1"/>
</dbReference>
<feature type="domain" description="GH16" evidence="22">
    <location>
        <begin position="21"/>
        <end position="239"/>
    </location>
</feature>
<evidence type="ECO:0000256" key="19">
    <source>
        <dbReference type="PIRSR" id="PIRSR037299-2"/>
    </source>
</evidence>
<evidence type="ECO:0000256" key="11">
    <source>
        <dbReference type="ARBA" id="ARBA00023180"/>
    </source>
</evidence>
<keyword evidence="13" id="KW-0326">Glycosidase</keyword>
<accession>A0A507B2H5</accession>
<dbReference type="FunFam" id="2.60.120.200:FF:000152">
    <property type="entry name" value="Cell wall glucanase"/>
    <property type="match status" value="1"/>
</dbReference>
<dbReference type="GO" id="GO:0098552">
    <property type="term" value="C:side of membrane"/>
    <property type="evidence" value="ECO:0007669"/>
    <property type="project" value="UniProtKB-KW"/>
</dbReference>
<keyword evidence="14" id="KW-0961">Cell wall biogenesis/degradation</keyword>
<dbReference type="STRING" id="1093900.A0A507B2H5"/>
<protein>
    <recommendedName>
        <fullName evidence="17">Crh-like protein</fullName>
        <ecNumber evidence="17">3.2.-.-</ecNumber>
    </recommendedName>
</protein>
<evidence type="ECO:0000313" key="23">
    <source>
        <dbReference type="EMBL" id="TPX11489.1"/>
    </source>
</evidence>
<dbReference type="AlphaFoldDB" id="A0A507B2H5"/>
<dbReference type="GO" id="GO:0031505">
    <property type="term" value="P:fungal-type cell wall organization"/>
    <property type="evidence" value="ECO:0007669"/>
    <property type="project" value="TreeGrafter"/>
</dbReference>
<feature type="disulfide bond" evidence="19">
    <location>
        <begin position="25"/>
        <end position="32"/>
    </location>
</feature>
<keyword evidence="8 17" id="KW-0378">Hydrolase</keyword>
<keyword evidence="11" id="KW-0325">Glycoprotein</keyword>
<feature type="active site" description="Nucleophile" evidence="18">
    <location>
        <position position="120"/>
    </location>
</feature>
<feature type="compositionally biased region" description="Low complexity" evidence="20">
    <location>
        <begin position="270"/>
        <end position="298"/>
    </location>
</feature>
<dbReference type="SUPFAM" id="SSF49899">
    <property type="entry name" value="Concanavalin A-like lectins/glucanases"/>
    <property type="match status" value="1"/>
</dbReference>
<dbReference type="InParanoid" id="A0A507B2H5"/>
<evidence type="ECO:0000256" key="6">
    <source>
        <dbReference type="ARBA" id="ARBA00022679"/>
    </source>
</evidence>
<evidence type="ECO:0000256" key="5">
    <source>
        <dbReference type="ARBA" id="ARBA00022676"/>
    </source>
</evidence>
<feature type="signal peptide" evidence="21">
    <location>
        <begin position="1"/>
        <end position="19"/>
    </location>
</feature>
<dbReference type="PANTHER" id="PTHR10963">
    <property type="entry name" value="GLYCOSYL HYDROLASE-RELATED"/>
    <property type="match status" value="1"/>
</dbReference>
<dbReference type="OrthoDB" id="4781at2759"/>
<evidence type="ECO:0000256" key="15">
    <source>
        <dbReference type="ARBA" id="ARBA00038074"/>
    </source>
</evidence>
<dbReference type="InterPro" id="IPR017168">
    <property type="entry name" value="CHR-like"/>
</dbReference>